<dbReference type="EnsemblMetazoa" id="XM_038198992.1">
    <property type="protein sequence ID" value="XP_038054920.1"/>
    <property type="gene ID" value="LOC119727132"/>
</dbReference>
<keyword evidence="1" id="KW-0732">Signal</keyword>
<name>A0A913ZUJ5_PATMI</name>
<dbReference type="Proteomes" id="UP000887568">
    <property type="component" value="Unplaced"/>
</dbReference>
<dbReference type="AlphaFoldDB" id="A0A913ZUJ5"/>
<dbReference type="OrthoDB" id="1046782at2759"/>
<dbReference type="PANTHER" id="PTHR13593">
    <property type="match status" value="1"/>
</dbReference>
<dbReference type="InterPro" id="IPR051057">
    <property type="entry name" value="PI-PLC_domain"/>
</dbReference>
<dbReference type="Pfam" id="PF00388">
    <property type="entry name" value="PI-PLC-X"/>
    <property type="match status" value="1"/>
</dbReference>
<dbReference type="GO" id="GO:0006629">
    <property type="term" value="P:lipid metabolic process"/>
    <property type="evidence" value="ECO:0007669"/>
    <property type="project" value="InterPro"/>
</dbReference>
<dbReference type="RefSeq" id="XP_038054920.1">
    <property type="nucleotide sequence ID" value="XM_038198992.1"/>
</dbReference>
<reference evidence="3" key="1">
    <citation type="submission" date="2022-11" db="UniProtKB">
        <authorList>
            <consortium name="EnsemblMetazoa"/>
        </authorList>
    </citation>
    <scope>IDENTIFICATION</scope>
</reference>
<feature type="chain" id="PRO_5037893006" description="Phosphatidylinositol-specific phospholipase C X domain-containing protein" evidence="1">
    <location>
        <begin position="19"/>
        <end position="278"/>
    </location>
</feature>
<dbReference type="PROSITE" id="PS50007">
    <property type="entry name" value="PIPLC_X_DOMAIN"/>
    <property type="match status" value="1"/>
</dbReference>
<protein>
    <recommendedName>
        <fullName evidence="2">Phosphatidylinositol-specific phospholipase C X domain-containing protein</fullName>
    </recommendedName>
</protein>
<evidence type="ECO:0000313" key="3">
    <source>
        <dbReference type="EnsemblMetazoa" id="XP_038054920.1"/>
    </source>
</evidence>
<dbReference type="GeneID" id="119727132"/>
<dbReference type="OMA" id="YGANDIM"/>
<feature type="signal peptide" evidence="1">
    <location>
        <begin position="1"/>
        <end position="18"/>
    </location>
</feature>
<dbReference type="SUPFAM" id="SSF51695">
    <property type="entry name" value="PLC-like phosphodiesterases"/>
    <property type="match status" value="1"/>
</dbReference>
<dbReference type="PANTHER" id="PTHR13593:SF113">
    <property type="entry name" value="SI:DKEY-266F7.9"/>
    <property type="match status" value="1"/>
</dbReference>
<evidence type="ECO:0000256" key="1">
    <source>
        <dbReference type="SAM" id="SignalP"/>
    </source>
</evidence>
<dbReference type="InterPro" id="IPR000909">
    <property type="entry name" value="PLipase_C_PInositol-sp_X_dom"/>
</dbReference>
<feature type="domain" description="Phosphatidylinositol-specific phospholipase C X" evidence="2">
    <location>
        <begin position="30"/>
        <end position="169"/>
    </location>
</feature>
<proteinExistence type="predicted"/>
<dbReference type="Gene3D" id="3.20.20.190">
    <property type="entry name" value="Phosphatidylinositol (PI) phosphodiesterase"/>
    <property type="match status" value="1"/>
</dbReference>
<dbReference type="GO" id="GO:0008081">
    <property type="term" value="F:phosphoric diester hydrolase activity"/>
    <property type="evidence" value="ECO:0007669"/>
    <property type="project" value="InterPro"/>
</dbReference>
<accession>A0A913ZUJ5</accession>
<evidence type="ECO:0000259" key="2">
    <source>
        <dbReference type="SMART" id="SM00148"/>
    </source>
</evidence>
<dbReference type="CDD" id="cd08586">
    <property type="entry name" value="PI-PLCc_BcPLC_like"/>
    <property type="match status" value="1"/>
</dbReference>
<dbReference type="InterPro" id="IPR017946">
    <property type="entry name" value="PLC-like_Pdiesterase_TIM-brl"/>
</dbReference>
<sequence length="278" mass="31497">MQKMFLFIWLAMINVATALNTKDWMFRIPDKYSTTNISMPGTHESMSRYGGETTQCQNTSLTQQFDNGIRFVDIRCRHLNDELLIFHGPVPQRATFDDVLKATTEFLAAHPKEAVFMRVSEEYTPENNTKTFAQAVQIYVDRYPIGALYKGKGYPPMSEARGKLVVLRDYGGPATFGLPYGDMDIEDQWQIEDLSKEEIQKKWNAVRGHLEKAQLGPTGTMYLTYSSGAGVFAWPDDVSERLNKMLAGYLGDSKAKWGMIAMDFPNAKLIDMIIDSNV</sequence>
<organism evidence="3 4">
    <name type="scientific">Patiria miniata</name>
    <name type="common">Bat star</name>
    <name type="synonym">Asterina miniata</name>
    <dbReference type="NCBI Taxonomy" id="46514"/>
    <lineage>
        <taxon>Eukaryota</taxon>
        <taxon>Metazoa</taxon>
        <taxon>Echinodermata</taxon>
        <taxon>Eleutherozoa</taxon>
        <taxon>Asterozoa</taxon>
        <taxon>Asteroidea</taxon>
        <taxon>Valvatacea</taxon>
        <taxon>Valvatida</taxon>
        <taxon>Asterinidae</taxon>
        <taxon>Patiria</taxon>
    </lineage>
</organism>
<keyword evidence="4" id="KW-1185">Reference proteome</keyword>
<dbReference type="SMART" id="SM00148">
    <property type="entry name" value="PLCXc"/>
    <property type="match status" value="1"/>
</dbReference>
<evidence type="ECO:0000313" key="4">
    <source>
        <dbReference type="Proteomes" id="UP000887568"/>
    </source>
</evidence>